<comment type="caution">
    <text evidence="4">The sequence shown here is derived from an EMBL/GenBank/DDBJ whole genome shotgun (WGS) entry which is preliminary data.</text>
</comment>
<dbReference type="PANTHER" id="PTHR48081">
    <property type="entry name" value="AB HYDROLASE SUPERFAMILY PROTEIN C4A8.06C"/>
    <property type="match status" value="1"/>
</dbReference>
<dbReference type="InterPro" id="IPR013094">
    <property type="entry name" value="AB_hydrolase_3"/>
</dbReference>
<keyword evidence="1" id="KW-0378">Hydrolase</keyword>
<dbReference type="PANTHER" id="PTHR48081:SF8">
    <property type="entry name" value="ALPHA_BETA HYDROLASE FOLD-3 DOMAIN-CONTAINING PROTEIN-RELATED"/>
    <property type="match status" value="1"/>
</dbReference>
<proteinExistence type="predicted"/>
<dbReference type="Proteomes" id="UP000198211">
    <property type="component" value="Unassembled WGS sequence"/>
</dbReference>
<evidence type="ECO:0000259" key="3">
    <source>
        <dbReference type="Pfam" id="PF07859"/>
    </source>
</evidence>
<gene>
    <name evidence="4" type="ORF">PHMEG_00040474</name>
</gene>
<reference evidence="5" key="1">
    <citation type="submission" date="2017-03" db="EMBL/GenBank/DDBJ databases">
        <title>Phytopthora megakarya and P. palmivora, two closely related causual agents of cacao black pod achieved similar genome size and gene model numbers by different mechanisms.</title>
        <authorList>
            <person name="Ali S."/>
            <person name="Shao J."/>
            <person name="Larry D.J."/>
            <person name="Kronmiller B."/>
            <person name="Shen D."/>
            <person name="Strem M.D."/>
            <person name="Melnick R.L."/>
            <person name="Guiltinan M.J."/>
            <person name="Tyler B.M."/>
            <person name="Meinhardt L.W."/>
            <person name="Bailey B.A."/>
        </authorList>
    </citation>
    <scope>NUCLEOTIDE SEQUENCE [LARGE SCALE GENOMIC DNA]</scope>
    <source>
        <strain evidence="5">zdho120</strain>
    </source>
</reference>
<evidence type="ECO:0000313" key="5">
    <source>
        <dbReference type="Proteomes" id="UP000198211"/>
    </source>
</evidence>
<keyword evidence="5" id="KW-1185">Reference proteome</keyword>
<name>A0A225UDH2_9STRA</name>
<keyword evidence="2" id="KW-0472">Membrane</keyword>
<evidence type="ECO:0000313" key="4">
    <source>
        <dbReference type="EMBL" id="OWY91095.1"/>
    </source>
</evidence>
<dbReference type="GO" id="GO:0016787">
    <property type="term" value="F:hydrolase activity"/>
    <property type="evidence" value="ECO:0007669"/>
    <property type="project" value="UniProtKB-KW"/>
</dbReference>
<evidence type="ECO:0000256" key="1">
    <source>
        <dbReference type="ARBA" id="ARBA00022801"/>
    </source>
</evidence>
<feature type="transmembrane region" description="Helical" evidence="2">
    <location>
        <begin position="57"/>
        <end position="75"/>
    </location>
</feature>
<sequence>MISMKTHHQAAFVVLAIMLQSVFVENQNLLIVSGGAVTIAVIHAIFMGMCRTVCESVLLFMCVMWTISKTVVWFVKRGCTTKFPNWSLRFELLHSIIHVCTETYGERMVIHNHAQWIRAQSDLVGSILGWFSCRQHNRSLEAVYFNGLEHVWLRNNQPRQNGDKRLVVLYIHGGGFAVLSPRLYTSLGATLATSIEKELEKLGSDLKVDLLLGNYRKAPEYCFPTQPEDSVTLYKEYLLKHEGLSPSQIILA</sequence>
<dbReference type="InterPro" id="IPR050300">
    <property type="entry name" value="GDXG_lipolytic_enzyme"/>
</dbReference>
<dbReference type="SUPFAM" id="SSF53474">
    <property type="entry name" value="alpha/beta-Hydrolases"/>
    <property type="match status" value="1"/>
</dbReference>
<dbReference type="InterPro" id="IPR029058">
    <property type="entry name" value="AB_hydrolase_fold"/>
</dbReference>
<accession>A0A225UDH2</accession>
<keyword evidence="2" id="KW-0812">Transmembrane</keyword>
<keyword evidence="2" id="KW-1133">Transmembrane helix</keyword>
<dbReference type="OrthoDB" id="408631at2759"/>
<feature type="transmembrane region" description="Helical" evidence="2">
    <location>
        <begin position="31"/>
        <end position="50"/>
    </location>
</feature>
<dbReference type="STRING" id="4795.A0A225UDH2"/>
<protein>
    <recommendedName>
        <fullName evidence="3">Alpha/beta hydrolase fold-3 domain-containing protein</fullName>
    </recommendedName>
</protein>
<organism evidence="4 5">
    <name type="scientific">Phytophthora megakarya</name>
    <dbReference type="NCBI Taxonomy" id="4795"/>
    <lineage>
        <taxon>Eukaryota</taxon>
        <taxon>Sar</taxon>
        <taxon>Stramenopiles</taxon>
        <taxon>Oomycota</taxon>
        <taxon>Peronosporomycetes</taxon>
        <taxon>Peronosporales</taxon>
        <taxon>Peronosporaceae</taxon>
        <taxon>Phytophthora</taxon>
    </lineage>
</organism>
<evidence type="ECO:0000256" key="2">
    <source>
        <dbReference type="SAM" id="Phobius"/>
    </source>
</evidence>
<dbReference type="EMBL" id="NBNE01021102">
    <property type="protein sequence ID" value="OWY91095.1"/>
    <property type="molecule type" value="Genomic_DNA"/>
</dbReference>
<dbReference type="Gene3D" id="3.40.50.1820">
    <property type="entry name" value="alpha/beta hydrolase"/>
    <property type="match status" value="1"/>
</dbReference>
<dbReference type="AlphaFoldDB" id="A0A225UDH2"/>
<feature type="non-terminal residue" evidence="4">
    <location>
        <position position="252"/>
    </location>
</feature>
<dbReference type="Pfam" id="PF07859">
    <property type="entry name" value="Abhydrolase_3"/>
    <property type="match status" value="1"/>
</dbReference>
<feature type="domain" description="Alpha/beta hydrolase fold-3" evidence="3">
    <location>
        <begin position="168"/>
        <end position="252"/>
    </location>
</feature>